<keyword evidence="2" id="KW-1185">Reference proteome</keyword>
<organism evidence="2 3">
    <name type="scientific">Acrobeloides nanus</name>
    <dbReference type="NCBI Taxonomy" id="290746"/>
    <lineage>
        <taxon>Eukaryota</taxon>
        <taxon>Metazoa</taxon>
        <taxon>Ecdysozoa</taxon>
        <taxon>Nematoda</taxon>
        <taxon>Chromadorea</taxon>
        <taxon>Rhabditida</taxon>
        <taxon>Tylenchina</taxon>
        <taxon>Cephalobomorpha</taxon>
        <taxon>Cephaloboidea</taxon>
        <taxon>Cephalobidae</taxon>
        <taxon>Acrobeloides</taxon>
    </lineage>
</organism>
<dbReference type="WBParaSite" id="ACRNAN_scaffold49.g10173.t1">
    <property type="protein sequence ID" value="ACRNAN_scaffold49.g10173.t1"/>
    <property type="gene ID" value="ACRNAN_scaffold49.g10173"/>
</dbReference>
<dbReference type="Proteomes" id="UP000887540">
    <property type="component" value="Unplaced"/>
</dbReference>
<feature type="signal peptide" evidence="1">
    <location>
        <begin position="1"/>
        <end position="17"/>
    </location>
</feature>
<reference evidence="3" key="1">
    <citation type="submission" date="2022-11" db="UniProtKB">
        <authorList>
            <consortium name="WormBaseParasite"/>
        </authorList>
    </citation>
    <scope>IDENTIFICATION</scope>
</reference>
<evidence type="ECO:0000313" key="2">
    <source>
        <dbReference type="Proteomes" id="UP000887540"/>
    </source>
</evidence>
<feature type="chain" id="PRO_5037181395" evidence="1">
    <location>
        <begin position="18"/>
        <end position="307"/>
    </location>
</feature>
<proteinExistence type="predicted"/>
<dbReference type="AlphaFoldDB" id="A0A914E060"/>
<name>A0A914E060_9BILA</name>
<sequence>MKVTAFLFLELLALVLARKFPYNKHSIMSKNESMSMKCLTEATEPLRSKFNDIDQYCPQAKIIKENTQENDFLEHCGAVHSRMFRCIRNLYIQYGCNPLDWRNICKISTDSHWTVCKSNEVSAKECCNSVKRFCAESFEIPRNNHVKDATPPQQEFYQESNREPQNHELSKQIIELQQQLFEAQRNQFKKIWQNQLQSNENSFFKYNSDAFQENQEFPQQILEIQKKIWEFQEQEFPNIFQEAQRQFENARHHYPSLLKQEVSDHIFEMQKQMWKIHQQEIPQMFEQVQKQLPTFSQDGYDARSRYG</sequence>
<evidence type="ECO:0000256" key="1">
    <source>
        <dbReference type="SAM" id="SignalP"/>
    </source>
</evidence>
<protein>
    <submittedName>
        <fullName evidence="3">Uncharacterized protein</fullName>
    </submittedName>
</protein>
<evidence type="ECO:0000313" key="3">
    <source>
        <dbReference type="WBParaSite" id="ACRNAN_scaffold49.g10173.t1"/>
    </source>
</evidence>
<keyword evidence="1" id="KW-0732">Signal</keyword>
<accession>A0A914E060</accession>